<reference evidence="2" key="1">
    <citation type="submission" date="2020-06" db="EMBL/GenBank/DDBJ databases">
        <title>Insight into the genomes of haloalkaliphilic bacilli from Kenyan soda lakes.</title>
        <authorList>
            <person name="Mwirichia R."/>
            <person name="Villamizar G.C."/>
            <person name="Poehlein A."/>
            <person name="Mugweru J."/>
            <person name="Kipnyargis A."/>
            <person name="Kiplimo D."/>
            <person name="Orwa P."/>
            <person name="Daniel R."/>
        </authorList>
    </citation>
    <scope>NUCLEOTIDE SEQUENCE</scope>
    <source>
        <strain evidence="2">B1096_S55</strain>
    </source>
</reference>
<keyword evidence="3" id="KW-1185">Reference proteome</keyword>
<evidence type="ECO:0000256" key="1">
    <source>
        <dbReference type="SAM" id="Phobius"/>
    </source>
</evidence>
<keyword evidence="1" id="KW-1133">Transmembrane helix</keyword>
<keyword evidence="1" id="KW-0472">Membrane</keyword>
<feature type="transmembrane region" description="Helical" evidence="1">
    <location>
        <begin position="51"/>
        <end position="71"/>
    </location>
</feature>
<evidence type="ECO:0000313" key="2">
    <source>
        <dbReference type="EMBL" id="MCR6097519.1"/>
    </source>
</evidence>
<proteinExistence type="predicted"/>
<organism evidence="2 3">
    <name type="scientific">Salipaludibacillus agaradhaerens</name>
    <name type="common">Bacillus agaradhaerens</name>
    <dbReference type="NCBI Taxonomy" id="76935"/>
    <lineage>
        <taxon>Bacteria</taxon>
        <taxon>Bacillati</taxon>
        <taxon>Bacillota</taxon>
        <taxon>Bacilli</taxon>
        <taxon>Bacillales</taxon>
        <taxon>Bacillaceae</taxon>
    </lineage>
</organism>
<name>A0A9Q4G075_SALAG</name>
<comment type="caution">
    <text evidence="2">The sequence shown here is derived from an EMBL/GenBank/DDBJ whole genome shotgun (WGS) entry which is preliminary data.</text>
</comment>
<gene>
    <name evidence="2" type="ORF">HXA33_13290</name>
</gene>
<keyword evidence="1" id="KW-0812">Transmembrane</keyword>
<accession>A0A9Q4G075</accession>
<feature type="transmembrane region" description="Helical" evidence="1">
    <location>
        <begin position="109"/>
        <end position="133"/>
    </location>
</feature>
<dbReference type="AlphaFoldDB" id="A0A9Q4G075"/>
<protein>
    <submittedName>
        <fullName evidence="2">DUF5391 family protein</fullName>
    </submittedName>
</protein>
<feature type="transmembrane region" description="Helical" evidence="1">
    <location>
        <begin position="78"/>
        <end position="103"/>
    </location>
</feature>
<feature type="transmembrane region" description="Helical" evidence="1">
    <location>
        <begin position="12"/>
        <end position="31"/>
    </location>
</feature>
<evidence type="ECO:0000313" key="3">
    <source>
        <dbReference type="Proteomes" id="UP001057753"/>
    </source>
</evidence>
<dbReference type="Proteomes" id="UP001057753">
    <property type="component" value="Unassembled WGS sequence"/>
</dbReference>
<dbReference type="EMBL" id="JABXYM010000001">
    <property type="protein sequence ID" value="MCR6097519.1"/>
    <property type="molecule type" value="Genomic_DNA"/>
</dbReference>
<dbReference type="Pfam" id="PF17369">
    <property type="entry name" value="DUF5391"/>
    <property type="match status" value="1"/>
</dbReference>
<dbReference type="InterPro" id="IPR020204">
    <property type="entry name" value="Uncharacterised_YxaJ"/>
</dbReference>
<sequence length="146" mass="15635">MYDVIFKQRKFNVMVISVMSAMLFCAVIVLSSLSPLAKTGPNANEFGSTGMWTAIGGILLVYLIPLLLYGIGVPAMKYVMAVLCGGGILTSVPIVGISALMLSSSNDTVMLYSVIIVGCSLIIVNIAWFFFAFHSEGNENSHTTQV</sequence>